<evidence type="ECO:0008006" key="3">
    <source>
        <dbReference type="Google" id="ProtNLM"/>
    </source>
</evidence>
<protein>
    <recommendedName>
        <fullName evidence="3">ParB/Sulfiredoxin domain-containing protein</fullName>
    </recommendedName>
</protein>
<dbReference type="RefSeq" id="WP_196206884.1">
    <property type="nucleotide sequence ID" value="NZ_JADPUN010000428.1"/>
</dbReference>
<evidence type="ECO:0000313" key="2">
    <source>
        <dbReference type="Proteomes" id="UP000638560"/>
    </source>
</evidence>
<evidence type="ECO:0000313" key="1">
    <source>
        <dbReference type="EMBL" id="MBF9135423.1"/>
    </source>
</evidence>
<dbReference type="EMBL" id="JADPUN010000428">
    <property type="protein sequence ID" value="MBF9135423.1"/>
    <property type="molecule type" value="Genomic_DNA"/>
</dbReference>
<dbReference type="Proteomes" id="UP000638560">
    <property type="component" value="Unassembled WGS sequence"/>
</dbReference>
<organism evidence="1 2">
    <name type="scientific">Plantactinospora alkalitolerans</name>
    <dbReference type="NCBI Taxonomy" id="2789879"/>
    <lineage>
        <taxon>Bacteria</taxon>
        <taxon>Bacillati</taxon>
        <taxon>Actinomycetota</taxon>
        <taxon>Actinomycetes</taxon>
        <taxon>Micromonosporales</taxon>
        <taxon>Micromonosporaceae</taxon>
        <taxon>Plantactinospora</taxon>
    </lineage>
</organism>
<accession>A0ABS0HAC3</accession>
<keyword evidence="2" id="KW-1185">Reference proteome</keyword>
<reference evidence="1 2" key="1">
    <citation type="submission" date="2020-11" db="EMBL/GenBank/DDBJ databases">
        <title>A novel isolate from a Black sea contaminated sediment with potential to produce alkanes: Plantactinospora alkalitolerans sp. nov.</title>
        <authorList>
            <person name="Carro L."/>
            <person name="Veyisoglu A."/>
            <person name="Guven K."/>
            <person name="Schumann P."/>
            <person name="Klenk H.-P."/>
            <person name="Sahin N."/>
        </authorList>
    </citation>
    <scope>NUCLEOTIDE SEQUENCE [LARGE SCALE GENOMIC DNA]</scope>
    <source>
        <strain evidence="1 2">S1510</strain>
    </source>
</reference>
<proteinExistence type="predicted"/>
<comment type="caution">
    <text evidence="1">The sequence shown here is derived from an EMBL/GenBank/DDBJ whole genome shotgun (WGS) entry which is preliminary data.</text>
</comment>
<name>A0ABS0HAC3_9ACTN</name>
<sequence>MDGQPIDVRSGGGVVELLGNDFASVLYLRGEPARLHAYDCRGSVAQLAARSTWGTVRPDELDALRDWLADPGLRVDRRSGAVSGLRVGPLEPFTRLLARGRYVVTATAPAWTETAVVDPGEQGVASWYWPAQGDAIVPTGPWPPPDQATVAAYRRQIAKGIRPAAVAIGPAGREVRYLLDGHHKLAAYQAERVRPLIIELARHEPAPLPRDLFAGLLPEHVRERFRHTFDDWRHGGPPPDGRNEP</sequence>
<gene>
    <name evidence="1" type="ORF">I0C86_41975</name>
</gene>